<comment type="caution">
    <text evidence="1">The sequence shown here is derived from an EMBL/GenBank/DDBJ whole genome shotgun (WGS) entry which is preliminary data.</text>
</comment>
<organism evidence="1 2">
    <name type="scientific">Microlunatus capsulatus</name>
    <dbReference type="NCBI Taxonomy" id="99117"/>
    <lineage>
        <taxon>Bacteria</taxon>
        <taxon>Bacillati</taxon>
        <taxon>Actinomycetota</taxon>
        <taxon>Actinomycetes</taxon>
        <taxon>Propionibacteriales</taxon>
        <taxon>Propionibacteriaceae</taxon>
        <taxon>Microlunatus</taxon>
    </lineage>
</organism>
<dbReference type="RefSeq" id="WP_210059243.1">
    <property type="nucleotide sequence ID" value="NZ_BAAAMH010000017.1"/>
</dbReference>
<name>A0ABS4ZDQ4_9ACTN</name>
<reference evidence="1 2" key="1">
    <citation type="submission" date="2021-03" db="EMBL/GenBank/DDBJ databases">
        <title>Sequencing the genomes of 1000 actinobacteria strains.</title>
        <authorList>
            <person name="Klenk H.-P."/>
        </authorList>
    </citation>
    <scope>NUCLEOTIDE SEQUENCE [LARGE SCALE GENOMIC DNA]</scope>
    <source>
        <strain evidence="1 2">DSM 12936</strain>
    </source>
</reference>
<protein>
    <submittedName>
        <fullName evidence="1">Uncharacterized protein</fullName>
    </submittedName>
</protein>
<dbReference type="EMBL" id="JAGIOB010000001">
    <property type="protein sequence ID" value="MBP2419164.1"/>
    <property type="molecule type" value="Genomic_DNA"/>
</dbReference>
<accession>A0ABS4ZDQ4</accession>
<proteinExistence type="predicted"/>
<dbReference type="Proteomes" id="UP000758168">
    <property type="component" value="Unassembled WGS sequence"/>
</dbReference>
<keyword evidence="2" id="KW-1185">Reference proteome</keyword>
<gene>
    <name evidence="1" type="ORF">JOF54_004086</name>
</gene>
<evidence type="ECO:0000313" key="2">
    <source>
        <dbReference type="Proteomes" id="UP000758168"/>
    </source>
</evidence>
<evidence type="ECO:0000313" key="1">
    <source>
        <dbReference type="EMBL" id="MBP2419164.1"/>
    </source>
</evidence>
<sequence>MYAKTLIPGPNPVPALMATTDELTVLLPQLLERGWALFGDPPPLDPAGEVVIDSDRLRLVLDGRPLLDDRNPTAPDGWWAAVDQLGSRCAVILCDQADVDLVHHAVEGQLAALVDTARAVFAALPVTTVLAG</sequence>